<feature type="compositionally biased region" description="Basic and acidic residues" evidence="1">
    <location>
        <begin position="62"/>
        <end position="77"/>
    </location>
</feature>
<name>A0AAW2YBD8_9LAMI</name>
<protein>
    <submittedName>
        <fullName evidence="2">Uncharacterized protein</fullName>
    </submittedName>
</protein>
<dbReference type="AlphaFoldDB" id="A0AAW2YBD8"/>
<proteinExistence type="predicted"/>
<organism evidence="2">
    <name type="scientific">Sesamum latifolium</name>
    <dbReference type="NCBI Taxonomy" id="2727402"/>
    <lineage>
        <taxon>Eukaryota</taxon>
        <taxon>Viridiplantae</taxon>
        <taxon>Streptophyta</taxon>
        <taxon>Embryophyta</taxon>
        <taxon>Tracheophyta</taxon>
        <taxon>Spermatophyta</taxon>
        <taxon>Magnoliopsida</taxon>
        <taxon>eudicotyledons</taxon>
        <taxon>Gunneridae</taxon>
        <taxon>Pentapetalae</taxon>
        <taxon>asterids</taxon>
        <taxon>lamiids</taxon>
        <taxon>Lamiales</taxon>
        <taxon>Pedaliaceae</taxon>
        <taxon>Sesamum</taxon>
    </lineage>
</organism>
<dbReference type="EMBL" id="JACGWN010000001">
    <property type="protein sequence ID" value="KAL0462757.1"/>
    <property type="molecule type" value="Genomic_DNA"/>
</dbReference>
<sequence>MGLPKSTSHDSLDNLEMSDSEIESRPSDQVDEVGYGSEREGACEEQGGSEDEVVSEDEESESEGKEVESESEGKEVESESEGTEASEVLERPSVFMALGAHDGKRRDAPRSRVPRCRVVDVETCDNILTRE</sequence>
<evidence type="ECO:0000313" key="2">
    <source>
        <dbReference type="EMBL" id="KAL0462757.1"/>
    </source>
</evidence>
<feature type="compositionally biased region" description="Basic and acidic residues" evidence="1">
    <location>
        <begin position="101"/>
        <end position="110"/>
    </location>
</feature>
<reference evidence="2" key="2">
    <citation type="journal article" date="2024" name="Plant">
        <title>Genomic evolution and insights into agronomic trait innovations of Sesamum species.</title>
        <authorList>
            <person name="Miao H."/>
            <person name="Wang L."/>
            <person name="Qu L."/>
            <person name="Liu H."/>
            <person name="Sun Y."/>
            <person name="Le M."/>
            <person name="Wang Q."/>
            <person name="Wei S."/>
            <person name="Zheng Y."/>
            <person name="Lin W."/>
            <person name="Duan Y."/>
            <person name="Cao H."/>
            <person name="Xiong S."/>
            <person name="Wang X."/>
            <person name="Wei L."/>
            <person name="Li C."/>
            <person name="Ma Q."/>
            <person name="Ju M."/>
            <person name="Zhao R."/>
            <person name="Li G."/>
            <person name="Mu C."/>
            <person name="Tian Q."/>
            <person name="Mei H."/>
            <person name="Zhang T."/>
            <person name="Gao T."/>
            <person name="Zhang H."/>
        </authorList>
    </citation>
    <scope>NUCLEOTIDE SEQUENCE</scope>
    <source>
        <strain evidence="2">KEN1</strain>
    </source>
</reference>
<accession>A0AAW2YBD8</accession>
<feature type="region of interest" description="Disordered" evidence="1">
    <location>
        <begin position="1"/>
        <end position="114"/>
    </location>
</feature>
<evidence type="ECO:0000256" key="1">
    <source>
        <dbReference type="SAM" id="MobiDB-lite"/>
    </source>
</evidence>
<gene>
    <name evidence="2" type="ORF">Slati_0163300</name>
</gene>
<comment type="caution">
    <text evidence="2">The sequence shown here is derived from an EMBL/GenBank/DDBJ whole genome shotgun (WGS) entry which is preliminary data.</text>
</comment>
<reference evidence="2" key="1">
    <citation type="submission" date="2020-06" db="EMBL/GenBank/DDBJ databases">
        <authorList>
            <person name="Li T."/>
            <person name="Hu X."/>
            <person name="Zhang T."/>
            <person name="Song X."/>
            <person name="Zhang H."/>
            <person name="Dai N."/>
            <person name="Sheng W."/>
            <person name="Hou X."/>
            <person name="Wei L."/>
        </authorList>
    </citation>
    <scope>NUCLEOTIDE SEQUENCE</scope>
    <source>
        <strain evidence="2">KEN1</strain>
        <tissue evidence="2">Leaf</tissue>
    </source>
</reference>
<feature type="compositionally biased region" description="Acidic residues" evidence="1">
    <location>
        <begin position="47"/>
        <end position="61"/>
    </location>
</feature>